<dbReference type="EC" id="2.7.7.65" evidence="1"/>
<dbReference type="InterPro" id="IPR050469">
    <property type="entry name" value="Diguanylate_Cyclase"/>
</dbReference>
<proteinExistence type="predicted"/>
<dbReference type="Gene3D" id="3.30.70.270">
    <property type="match status" value="1"/>
</dbReference>
<evidence type="ECO:0000313" key="5">
    <source>
        <dbReference type="Proteomes" id="UP000289411"/>
    </source>
</evidence>
<dbReference type="Gene3D" id="3.30.450.20">
    <property type="entry name" value="PAS domain"/>
    <property type="match status" value="1"/>
</dbReference>
<dbReference type="PROSITE" id="PS50887">
    <property type="entry name" value="GGDEF"/>
    <property type="match status" value="1"/>
</dbReference>
<reference evidence="4 5" key="1">
    <citation type="submission" date="2018-09" db="EMBL/GenBank/DDBJ databases">
        <authorList>
            <person name="Grouzdev D.S."/>
            <person name="Krutkina M.S."/>
        </authorList>
    </citation>
    <scope>NUCLEOTIDE SEQUENCE [LARGE SCALE GENOMIC DNA]</scope>
    <source>
        <strain evidence="4 5">RmlP001</strain>
    </source>
</reference>
<dbReference type="PANTHER" id="PTHR45138:SF9">
    <property type="entry name" value="DIGUANYLATE CYCLASE DGCM-RELATED"/>
    <property type="match status" value="1"/>
</dbReference>
<sequence length="427" mass="45704">MATDIETENTALLQFLYACPAGLVEFSAAGVIGMINPAAMGLLLPMAGRPFVANLFDVFEGCAPELRNMVQQFAAPQGTICEGHRIITGRGARSSVLACSVSKLTEDRYVATLSDVTEQVARERRLKQAETWFASLLDGIDDVAVLSIDATGCIDAAMPSATRQTGFAETELVGRCFAAFDRPDRASATLQPGEAIAVARRDGWHLHEGWHALADGGRYWCQRLIALRHPSDGVAQGFAMILRAVTRQHRDAADLRRMLTRDHLTGASNRAHFFETAERQILRSLRDGTPLALVLLDVDLFKRVNDEHGHAAGDAVLREVARRCEAGLRPEDLFARLGGEEFVALMPEASLSAASVVAERLRASLAAQQMEAGGIPLRITASFGCSALGGGITSLADLLAAADGALYVAKRTGRDRVVASDPGQAAA</sequence>
<protein>
    <recommendedName>
        <fullName evidence="1">diguanylate cyclase</fullName>
        <ecNumber evidence="1">2.7.7.65</ecNumber>
    </recommendedName>
</protein>
<dbReference type="InterPro" id="IPR043128">
    <property type="entry name" value="Rev_trsase/Diguanyl_cyclase"/>
</dbReference>
<comment type="catalytic activity">
    <reaction evidence="2">
        <text>2 GTP = 3',3'-c-di-GMP + 2 diphosphate</text>
        <dbReference type="Rhea" id="RHEA:24898"/>
        <dbReference type="ChEBI" id="CHEBI:33019"/>
        <dbReference type="ChEBI" id="CHEBI:37565"/>
        <dbReference type="ChEBI" id="CHEBI:58805"/>
        <dbReference type="EC" id="2.7.7.65"/>
    </reaction>
</comment>
<dbReference type="EMBL" id="QYBC01000005">
    <property type="protein sequence ID" value="RYB05927.1"/>
    <property type="molecule type" value="Genomic_DNA"/>
</dbReference>
<dbReference type="GO" id="GO:0052621">
    <property type="term" value="F:diguanylate cyclase activity"/>
    <property type="evidence" value="ECO:0007669"/>
    <property type="project" value="UniProtKB-EC"/>
</dbReference>
<dbReference type="PANTHER" id="PTHR45138">
    <property type="entry name" value="REGULATORY COMPONENTS OF SENSORY TRANSDUCTION SYSTEM"/>
    <property type="match status" value="1"/>
</dbReference>
<name>A0A4Q2RG34_9HYPH</name>
<dbReference type="AlphaFoldDB" id="A0A4Q2RG34"/>
<evidence type="ECO:0000256" key="1">
    <source>
        <dbReference type="ARBA" id="ARBA00012528"/>
    </source>
</evidence>
<gene>
    <name evidence="4" type="ORF">D3272_06935</name>
</gene>
<evidence type="ECO:0000259" key="3">
    <source>
        <dbReference type="PROSITE" id="PS50887"/>
    </source>
</evidence>
<dbReference type="FunFam" id="3.30.70.270:FF:000001">
    <property type="entry name" value="Diguanylate cyclase domain protein"/>
    <property type="match status" value="1"/>
</dbReference>
<dbReference type="CDD" id="cd01949">
    <property type="entry name" value="GGDEF"/>
    <property type="match status" value="1"/>
</dbReference>
<dbReference type="OrthoDB" id="9812260at2"/>
<evidence type="ECO:0000313" key="4">
    <source>
        <dbReference type="EMBL" id="RYB05927.1"/>
    </source>
</evidence>
<comment type="caution">
    <text evidence="4">The sequence shown here is derived from an EMBL/GenBank/DDBJ whole genome shotgun (WGS) entry which is preliminary data.</text>
</comment>
<dbReference type="SUPFAM" id="SSF55785">
    <property type="entry name" value="PYP-like sensor domain (PAS domain)"/>
    <property type="match status" value="1"/>
</dbReference>
<evidence type="ECO:0000256" key="2">
    <source>
        <dbReference type="ARBA" id="ARBA00034247"/>
    </source>
</evidence>
<dbReference type="SMART" id="SM00267">
    <property type="entry name" value="GGDEF"/>
    <property type="match status" value="1"/>
</dbReference>
<dbReference type="Proteomes" id="UP000289411">
    <property type="component" value="Unassembled WGS sequence"/>
</dbReference>
<dbReference type="Pfam" id="PF00990">
    <property type="entry name" value="GGDEF"/>
    <property type="match status" value="1"/>
</dbReference>
<dbReference type="SUPFAM" id="SSF55073">
    <property type="entry name" value="Nucleotide cyclase"/>
    <property type="match status" value="1"/>
</dbReference>
<reference evidence="4 5" key="2">
    <citation type="submission" date="2019-02" db="EMBL/GenBank/DDBJ databases">
        <title>'Lichenibacterium ramalinii' gen. nov. sp. nov., 'Lichenibacterium minor' gen. nov. sp. nov.</title>
        <authorList>
            <person name="Pankratov T."/>
        </authorList>
    </citation>
    <scope>NUCLEOTIDE SEQUENCE [LARGE SCALE GENOMIC DNA]</scope>
    <source>
        <strain evidence="4 5">RmlP001</strain>
    </source>
</reference>
<dbReference type="RefSeq" id="WP_129218438.1">
    <property type="nucleotide sequence ID" value="NZ_QYBC01000005.1"/>
</dbReference>
<dbReference type="InterPro" id="IPR035965">
    <property type="entry name" value="PAS-like_dom_sf"/>
</dbReference>
<feature type="domain" description="GGDEF" evidence="3">
    <location>
        <begin position="289"/>
        <end position="422"/>
    </location>
</feature>
<accession>A0A4Q2RG34</accession>
<organism evidence="4 5">
    <name type="scientific">Lichenibacterium ramalinae</name>
    <dbReference type="NCBI Taxonomy" id="2316527"/>
    <lineage>
        <taxon>Bacteria</taxon>
        <taxon>Pseudomonadati</taxon>
        <taxon>Pseudomonadota</taxon>
        <taxon>Alphaproteobacteria</taxon>
        <taxon>Hyphomicrobiales</taxon>
        <taxon>Lichenihabitantaceae</taxon>
        <taxon>Lichenibacterium</taxon>
    </lineage>
</organism>
<dbReference type="NCBIfam" id="TIGR00254">
    <property type="entry name" value="GGDEF"/>
    <property type="match status" value="1"/>
</dbReference>
<dbReference type="InterPro" id="IPR029787">
    <property type="entry name" value="Nucleotide_cyclase"/>
</dbReference>
<keyword evidence="5" id="KW-1185">Reference proteome</keyword>
<dbReference type="InterPro" id="IPR000160">
    <property type="entry name" value="GGDEF_dom"/>
</dbReference>